<organism evidence="1 2">
    <name type="scientific">Fictibacillus arsenicus</name>
    <dbReference type="NCBI Taxonomy" id="255247"/>
    <lineage>
        <taxon>Bacteria</taxon>
        <taxon>Bacillati</taxon>
        <taxon>Bacillota</taxon>
        <taxon>Bacilli</taxon>
        <taxon>Bacillales</taxon>
        <taxon>Fictibacillaceae</taxon>
        <taxon>Fictibacillus</taxon>
    </lineage>
</organism>
<dbReference type="PANTHER" id="PTHR34352">
    <property type="entry name" value="PROTEIN YHFA"/>
    <property type="match status" value="1"/>
</dbReference>
<evidence type="ECO:0000313" key="1">
    <source>
        <dbReference type="EMBL" id="ANX10862.1"/>
    </source>
</evidence>
<protein>
    <submittedName>
        <fullName evidence="1">Osmotically inducible protein C</fullName>
    </submittedName>
</protein>
<accession>A0A1B1Z082</accession>
<dbReference type="PANTHER" id="PTHR34352:SF1">
    <property type="entry name" value="PROTEIN YHFA"/>
    <property type="match status" value="1"/>
</dbReference>
<dbReference type="Gene3D" id="3.30.300.20">
    <property type="match status" value="1"/>
</dbReference>
<reference evidence="1 2" key="1">
    <citation type="submission" date="2016-08" db="EMBL/GenBank/DDBJ databases">
        <title>Complete genome sequence of Fictibacillus arsenicus G25-54, a strain with toxicity to nematodes and a potential arsenic-resistance activity.</title>
        <authorList>
            <person name="Zheng Z."/>
        </authorList>
    </citation>
    <scope>NUCLEOTIDE SEQUENCE [LARGE SCALE GENOMIC DNA]</scope>
    <source>
        <strain evidence="1 2">G25-54</strain>
    </source>
</reference>
<dbReference type="RefSeq" id="WP_066286146.1">
    <property type="nucleotide sequence ID" value="NZ_CP016761.1"/>
</dbReference>
<dbReference type="InterPro" id="IPR003718">
    <property type="entry name" value="OsmC/Ohr_fam"/>
</dbReference>
<dbReference type="KEGG" id="far:ABE41_002380"/>
<proteinExistence type="predicted"/>
<dbReference type="SUPFAM" id="SSF82784">
    <property type="entry name" value="OsmC-like"/>
    <property type="match status" value="1"/>
</dbReference>
<evidence type="ECO:0000313" key="2">
    <source>
        <dbReference type="Proteomes" id="UP000077412"/>
    </source>
</evidence>
<name>A0A1B1Z082_9BACL</name>
<keyword evidence="2" id="KW-1185">Reference proteome</keyword>
<sequence length="127" mass="14430">MDFKMNEKGFETTVEYGNLKISGDAEYGFRPFQLLVSSVAVCSGGVLRKVLERMRLPYENIDVQAKVTRDEKEANRVSDIHLHFVIKGNELPHEKVEKALVVTRKNCSMVQSVKDSINITESFEIHA</sequence>
<dbReference type="OrthoDB" id="13625at2"/>
<dbReference type="AlphaFoldDB" id="A0A1B1Z082"/>
<dbReference type="InterPro" id="IPR015946">
    <property type="entry name" value="KH_dom-like_a/b"/>
</dbReference>
<dbReference type="STRING" id="255247.ABE41_002380"/>
<dbReference type="InterPro" id="IPR036102">
    <property type="entry name" value="OsmC/Ohrsf"/>
</dbReference>
<dbReference type="Pfam" id="PF02566">
    <property type="entry name" value="OsmC"/>
    <property type="match status" value="1"/>
</dbReference>
<dbReference type="Proteomes" id="UP000077412">
    <property type="component" value="Chromosome"/>
</dbReference>
<dbReference type="EMBL" id="CP016761">
    <property type="protein sequence ID" value="ANX10862.1"/>
    <property type="molecule type" value="Genomic_DNA"/>
</dbReference>
<gene>
    <name evidence="1" type="ORF">ABE41_002380</name>
</gene>